<gene>
    <name evidence="4" type="ORF">IC235_19810</name>
</gene>
<evidence type="ECO:0000313" key="5">
    <source>
        <dbReference type="Proteomes" id="UP000612233"/>
    </source>
</evidence>
<evidence type="ECO:0000256" key="2">
    <source>
        <dbReference type="ARBA" id="ARBA00023315"/>
    </source>
</evidence>
<dbReference type="PANTHER" id="PTHR43877:SF2">
    <property type="entry name" value="AMINOALKYLPHOSPHONATE N-ACETYLTRANSFERASE-RELATED"/>
    <property type="match status" value="1"/>
</dbReference>
<dbReference type="PANTHER" id="PTHR43877">
    <property type="entry name" value="AMINOALKYLPHOSPHONATE N-ACETYLTRANSFERASE-RELATED-RELATED"/>
    <property type="match status" value="1"/>
</dbReference>
<dbReference type="Pfam" id="PF00583">
    <property type="entry name" value="Acetyltransf_1"/>
    <property type="match status" value="1"/>
</dbReference>
<dbReference type="Proteomes" id="UP000612233">
    <property type="component" value="Unassembled WGS sequence"/>
</dbReference>
<protein>
    <submittedName>
        <fullName evidence="4">GNAT family N-acetyltransferase</fullName>
    </submittedName>
</protein>
<keyword evidence="5" id="KW-1185">Reference proteome</keyword>
<feature type="domain" description="N-acetyltransferase" evidence="3">
    <location>
        <begin position="5"/>
        <end position="174"/>
    </location>
</feature>
<reference evidence="4" key="1">
    <citation type="submission" date="2020-09" db="EMBL/GenBank/DDBJ databases">
        <authorList>
            <person name="Kim M.K."/>
        </authorList>
    </citation>
    <scope>NUCLEOTIDE SEQUENCE</scope>
    <source>
        <strain evidence="4">BT664</strain>
    </source>
</reference>
<sequence>MPATFRLSTATPTDIPRLAQFVNRAYRGDSSRQGWTTEAHLFDGQRIDEAGLADLLALPNAAILLCSGEENHLLGSFHVQAQGTVLYLSMLAVAPAAQNQGVGKFLLRAAEDYGWQHGCTVSRMTVISVRPELIAYYERQGYQRSGKTEPFPTDPRYGIPKQPLTLLVLEKPLKEVS</sequence>
<dbReference type="GO" id="GO:0016747">
    <property type="term" value="F:acyltransferase activity, transferring groups other than amino-acyl groups"/>
    <property type="evidence" value="ECO:0007669"/>
    <property type="project" value="InterPro"/>
</dbReference>
<dbReference type="InterPro" id="IPR050832">
    <property type="entry name" value="Bact_Acetyltransf"/>
</dbReference>
<organism evidence="4 5">
    <name type="scientific">Hymenobacter montanus</name>
    <dbReference type="NCBI Taxonomy" id="2771359"/>
    <lineage>
        <taxon>Bacteria</taxon>
        <taxon>Pseudomonadati</taxon>
        <taxon>Bacteroidota</taxon>
        <taxon>Cytophagia</taxon>
        <taxon>Cytophagales</taxon>
        <taxon>Hymenobacteraceae</taxon>
        <taxon>Hymenobacter</taxon>
    </lineage>
</organism>
<accession>A0A927GLF7</accession>
<keyword evidence="2" id="KW-0012">Acyltransferase</keyword>
<dbReference type="InterPro" id="IPR000182">
    <property type="entry name" value="GNAT_dom"/>
</dbReference>
<dbReference type="AlphaFoldDB" id="A0A927GLF7"/>
<proteinExistence type="predicted"/>
<dbReference type="InterPro" id="IPR016181">
    <property type="entry name" value="Acyl_CoA_acyltransferase"/>
</dbReference>
<comment type="caution">
    <text evidence="4">The sequence shown here is derived from an EMBL/GenBank/DDBJ whole genome shotgun (WGS) entry which is preliminary data.</text>
</comment>
<dbReference type="CDD" id="cd04301">
    <property type="entry name" value="NAT_SF"/>
    <property type="match status" value="1"/>
</dbReference>
<name>A0A927GLF7_9BACT</name>
<dbReference type="EMBL" id="JACXAD010000029">
    <property type="protein sequence ID" value="MBD2770139.1"/>
    <property type="molecule type" value="Genomic_DNA"/>
</dbReference>
<keyword evidence="1" id="KW-0808">Transferase</keyword>
<evidence type="ECO:0000259" key="3">
    <source>
        <dbReference type="PROSITE" id="PS51186"/>
    </source>
</evidence>
<dbReference type="PROSITE" id="PS51186">
    <property type="entry name" value="GNAT"/>
    <property type="match status" value="1"/>
</dbReference>
<dbReference type="SUPFAM" id="SSF55729">
    <property type="entry name" value="Acyl-CoA N-acyltransferases (Nat)"/>
    <property type="match status" value="1"/>
</dbReference>
<evidence type="ECO:0000256" key="1">
    <source>
        <dbReference type="ARBA" id="ARBA00022679"/>
    </source>
</evidence>
<dbReference type="Gene3D" id="3.40.630.30">
    <property type="match status" value="1"/>
</dbReference>
<dbReference type="RefSeq" id="WP_191006948.1">
    <property type="nucleotide sequence ID" value="NZ_JACXAD010000029.1"/>
</dbReference>
<evidence type="ECO:0000313" key="4">
    <source>
        <dbReference type="EMBL" id="MBD2770139.1"/>
    </source>
</evidence>